<feature type="compositionally biased region" description="Gly residues" evidence="1">
    <location>
        <begin position="122"/>
        <end position="131"/>
    </location>
</feature>
<feature type="region of interest" description="Disordered" evidence="1">
    <location>
        <begin position="1"/>
        <end position="154"/>
    </location>
</feature>
<organism evidence="3 4">
    <name type="scientific">Cyphellophora attinorum</name>
    <dbReference type="NCBI Taxonomy" id="1664694"/>
    <lineage>
        <taxon>Eukaryota</taxon>
        <taxon>Fungi</taxon>
        <taxon>Dikarya</taxon>
        <taxon>Ascomycota</taxon>
        <taxon>Pezizomycotina</taxon>
        <taxon>Eurotiomycetes</taxon>
        <taxon>Chaetothyriomycetidae</taxon>
        <taxon>Chaetothyriales</taxon>
        <taxon>Cyphellophoraceae</taxon>
        <taxon>Cyphellophora</taxon>
    </lineage>
</organism>
<dbReference type="SUPFAM" id="SSF51045">
    <property type="entry name" value="WW domain"/>
    <property type="match status" value="1"/>
</dbReference>
<dbReference type="Proteomes" id="UP000038010">
    <property type="component" value="Unassembled WGS sequence"/>
</dbReference>
<dbReference type="AlphaFoldDB" id="A0A0N1HKL5"/>
<comment type="caution">
    <text evidence="3">The sequence shown here is derived from an EMBL/GenBank/DDBJ whole genome shotgun (WGS) entry which is preliminary data.</text>
</comment>
<keyword evidence="4" id="KW-1185">Reference proteome</keyword>
<name>A0A0N1HKL5_9EURO</name>
<dbReference type="InterPro" id="IPR001202">
    <property type="entry name" value="WW_dom"/>
</dbReference>
<feature type="compositionally biased region" description="Basic and acidic residues" evidence="1">
    <location>
        <begin position="260"/>
        <end position="269"/>
    </location>
</feature>
<dbReference type="InterPro" id="IPR036020">
    <property type="entry name" value="WW_dom_sf"/>
</dbReference>
<proteinExistence type="predicted"/>
<dbReference type="Gene3D" id="2.20.70.10">
    <property type="match status" value="1"/>
</dbReference>
<dbReference type="RefSeq" id="XP_017994795.1">
    <property type="nucleotide sequence ID" value="XM_018145043.1"/>
</dbReference>
<dbReference type="OrthoDB" id="2444812at2759"/>
<feature type="compositionally biased region" description="Polar residues" evidence="1">
    <location>
        <begin position="184"/>
        <end position="193"/>
    </location>
</feature>
<feature type="region of interest" description="Disordered" evidence="1">
    <location>
        <begin position="175"/>
        <end position="279"/>
    </location>
</feature>
<protein>
    <recommendedName>
        <fullName evidence="2">WW domain-containing protein</fullName>
    </recommendedName>
</protein>
<dbReference type="PROSITE" id="PS01159">
    <property type="entry name" value="WW_DOMAIN_1"/>
    <property type="match status" value="1"/>
</dbReference>
<feature type="compositionally biased region" description="Basic and acidic residues" evidence="1">
    <location>
        <begin position="1"/>
        <end position="33"/>
    </location>
</feature>
<evidence type="ECO:0000256" key="1">
    <source>
        <dbReference type="SAM" id="MobiDB-lite"/>
    </source>
</evidence>
<dbReference type="GeneID" id="28736923"/>
<evidence type="ECO:0000259" key="2">
    <source>
        <dbReference type="PROSITE" id="PS50020"/>
    </source>
</evidence>
<accession>A0A0N1HKL5</accession>
<evidence type="ECO:0000313" key="4">
    <source>
        <dbReference type="Proteomes" id="UP000038010"/>
    </source>
</evidence>
<feature type="compositionally biased region" description="Basic and acidic residues" evidence="1">
    <location>
        <begin position="224"/>
        <end position="240"/>
    </location>
</feature>
<feature type="compositionally biased region" description="Low complexity" evidence="1">
    <location>
        <begin position="40"/>
        <end position="62"/>
    </location>
</feature>
<dbReference type="VEuPathDB" id="FungiDB:AB675_4877"/>
<dbReference type="PROSITE" id="PS50020">
    <property type="entry name" value="WW_DOMAIN_2"/>
    <property type="match status" value="1"/>
</dbReference>
<dbReference type="Pfam" id="PF00397">
    <property type="entry name" value="WW"/>
    <property type="match status" value="1"/>
</dbReference>
<feature type="compositionally biased region" description="Acidic residues" evidence="1">
    <location>
        <begin position="270"/>
        <end position="279"/>
    </location>
</feature>
<evidence type="ECO:0000313" key="3">
    <source>
        <dbReference type="EMBL" id="KPI34832.1"/>
    </source>
</evidence>
<sequence>MDFFKKAKEKLKEVLDDDKKDDHHGQGGHDNRSASDSYFQGGQQNNNQQYGHGGAAPPQQGYGPPGEPPLPPGWRKQWDGNSQRWYWVNPSGRSQWEPPAFSPPPMGGPPGQYGHDQNRGAEGYGQYGQGYPGQYPGYGAPGSGPGQHQEKKGMNPMMAGVAGAAVGAAGGAWIAHEMTEDENGNQVAQTSYASAPPGSDPSMYGGPGGVPPPPPEADPNLSGSDREDIGEAGDDVRDAQQDYNEALASGSSSDIEEAREDLADAHEEYQSEVEEAYDE</sequence>
<dbReference type="SMART" id="SM00456">
    <property type="entry name" value="WW"/>
    <property type="match status" value="1"/>
</dbReference>
<dbReference type="STRING" id="1664694.A0A0N1HKL5"/>
<dbReference type="EMBL" id="LFJN01000049">
    <property type="protein sequence ID" value="KPI34832.1"/>
    <property type="molecule type" value="Genomic_DNA"/>
</dbReference>
<feature type="domain" description="WW" evidence="2">
    <location>
        <begin position="68"/>
        <end position="101"/>
    </location>
</feature>
<reference evidence="3 4" key="1">
    <citation type="submission" date="2015-06" db="EMBL/GenBank/DDBJ databases">
        <title>Draft genome of the ant-associated black yeast Phialophora attae CBS 131958.</title>
        <authorList>
            <person name="Moreno L.F."/>
            <person name="Stielow B.J."/>
            <person name="de Hoog S."/>
            <person name="Vicente V.A."/>
            <person name="Weiss V.A."/>
            <person name="de Vries M."/>
            <person name="Cruz L.M."/>
            <person name="Souza E.M."/>
        </authorList>
    </citation>
    <scope>NUCLEOTIDE SEQUENCE [LARGE SCALE GENOMIC DNA]</scope>
    <source>
        <strain evidence="3 4">CBS 131958</strain>
    </source>
</reference>
<gene>
    <name evidence="3" type="ORF">AB675_4877</name>
</gene>